<evidence type="ECO:0000256" key="5">
    <source>
        <dbReference type="ARBA" id="ARBA00022729"/>
    </source>
</evidence>
<evidence type="ECO:0000259" key="10">
    <source>
        <dbReference type="Pfam" id="PF07523"/>
    </source>
</evidence>
<feature type="domain" description="Ig-like" evidence="10">
    <location>
        <begin position="620"/>
        <end position="685"/>
    </location>
</feature>
<dbReference type="Gene3D" id="2.60.40.3630">
    <property type="match status" value="4"/>
</dbReference>
<feature type="domain" description="Ig-like" evidence="10">
    <location>
        <begin position="529"/>
        <end position="606"/>
    </location>
</feature>
<evidence type="ECO:0000256" key="3">
    <source>
        <dbReference type="ARBA" id="ARBA00022525"/>
    </source>
</evidence>
<evidence type="ECO:0000256" key="8">
    <source>
        <dbReference type="ARBA" id="ARBA00038263"/>
    </source>
</evidence>
<keyword evidence="5 9" id="KW-0732">Signal</keyword>
<keyword evidence="3" id="KW-0964">Secreted</keyword>
<evidence type="ECO:0000256" key="6">
    <source>
        <dbReference type="ARBA" id="ARBA00022837"/>
    </source>
</evidence>
<dbReference type="SUPFAM" id="SSF51126">
    <property type="entry name" value="Pectin lyase-like"/>
    <property type="match status" value="1"/>
</dbReference>
<sequence length="1604" mass="175225">MRRKHNRFLAIIMAVILVLSPMNLTVLAQEAEEDNEMISISSDWRGSVFGDNGGQGNISYENFEITEHDNGTVTLRSSNDRGKIASGTEGIAYYFKDVPANGNFEIMVKAHVDDWTANNQVSFGLMLRGNVLDNENQGAFTGDYVAVGALDQQMKGFFKYENSNIQKDGLVFPETASPAADQEYDLSIQKSGHLYILKIDGEIQTIESYDGEIQFAGLFTSRNTTVTFSDVHLKIDDGKVDLGDWEFSAFGGNTSVERNPDPALLEDGSVTLLATGGKVAAGDEGLSYYYKEVPADANFEIQTNALVKSFNSNSSISTPNQKSFGLMVRNEVGEHGDSTVQTTDYVAVGALDTVMKGFYKQSGAQSKFDPFAHANLPAAGEEFELSIRKSGDTFVVSVNGESETVSLENLLSETAYVGLYVARDAEVVFRDFDIQVDARKVTGLTVDTNEMKTEYLRGENLDLSGLNVTAQFSDGSQSVLSESDYIVTGFDSSEAGTNTITIHYNGQTKTIDLTIMELQVTELDIKYFPAKMTYYKGDTFNPQGFVVVANYENGFTFAELASDQYTFLIEGEDITSEYVFESAGQVEITVRSTETPETTASFEVTVSDAEMKELKIRQAPVKTLYFLGDTLDLAGLSLYANYSDGQAVRLMAGEFQVSSLDTTTPGEREVTLFHKGVSTSFVVTVKEKELVAIEVTEYPRTTFFTGEEFEANGLAVSKVYDNSDKEVLAEADYTVDATAFNGNEAGTYDIQIAAADDAVSSISYEVTVREKTEPEWKKMRFGQSTSNQLNYVEELEDGIIKVVALEGGGKITGDHDGIAFYYTEIDAEEDNFVLSADIKVIDYAKTPHDGQESFGMMARDAVNPVQDASVFASNIAAVGGFSGGTREENGTQLFIRTGVVAADGEGSEGVQKKMLSNERPNVSNTHPEKEYRLTLSKTNSGYTGQLNDGEEAMFFEPDILQVQDSKMYVGFYAARLATIEVSNMDFAVTAVKTDAPKIEPPAEAVTPSLNVLSLDKTSKTDYDLFIRANVDGIVSVRQGQKVIAQDYPVEAGKVVDFATELNQNSNTNFSITFLPDDTQYLTTYDQIVRNFSVETRAYTEGGDIYVSPAGTKEGDGSKDHPLDLDTAVHFVSEGQKIIVQEGQYIRHTPLEIKKYNDGTKEAMKYLVADPEAEERPVIDFDRRSEGVVHSGNYWHVEGIDFARSAGNTKGYTIGGSYNIIENIRVFENGDTGLQISRTDSSAPREEWPAHNLVLNSVAFDNRDPSENNADGFAAKLTVGEGNVFRGCISHNNIDDGWDLYTKVGTGAIGAVTIENSIAFNNGRLTNGYEGNAGKNGFKLGGEGIHVPHVIRNSIAFGNGYFGFTSNSNPGLIAENNIGYNNGGANISFTTYAHIPDDFTIDGFVSYRTSGDARDSYPSILESDKNYMFNGTKSVNKSGQELPEDILESLESIFEKDSEGKIVSIKRNDDGEILWGDVWETFNEFIHPEPQVDLVEAAIKFTPYVLNLKGVNRSNGNNQSAATVQIQLSSELSVNDIEAESIQLNGAAKPMAGSAEVSGNTLTVKFSRQDLLSVVEEGNQVEIVVTGQLKSGVSFEGTAVIRVLK</sequence>
<keyword evidence="6" id="KW-0106">Calcium</keyword>
<dbReference type="EMBL" id="FNPI01000013">
    <property type="protein sequence ID" value="SDZ46829.1"/>
    <property type="molecule type" value="Genomic_DNA"/>
</dbReference>
<dbReference type="Pfam" id="PF07523">
    <property type="entry name" value="Big_3"/>
    <property type="match status" value="4"/>
</dbReference>
<dbReference type="GO" id="GO:0016837">
    <property type="term" value="F:carbon-oxygen lyase activity, acting on polysaccharides"/>
    <property type="evidence" value="ECO:0007669"/>
    <property type="project" value="TreeGrafter"/>
</dbReference>
<reference evidence="14" key="1">
    <citation type="submission" date="2016-10" db="EMBL/GenBank/DDBJ databases">
        <authorList>
            <person name="Varghese N."/>
            <person name="Submissions S."/>
        </authorList>
    </citation>
    <scope>NUCLEOTIDE SEQUENCE [LARGE SCALE GENOMIC DNA]</scope>
    <source>
        <strain evidence="14">SP</strain>
    </source>
</reference>
<dbReference type="PANTHER" id="PTHR40088:SF1">
    <property type="entry name" value="PECTATE LYASE PEL9"/>
    <property type="match status" value="1"/>
</dbReference>
<dbReference type="InterPro" id="IPR052052">
    <property type="entry name" value="Polysaccharide_Lyase_9"/>
</dbReference>
<evidence type="ECO:0000313" key="13">
    <source>
        <dbReference type="EMBL" id="SDZ46829.1"/>
    </source>
</evidence>
<dbReference type="STRING" id="1503961.SAMN05421736_113130"/>
<evidence type="ECO:0000256" key="7">
    <source>
        <dbReference type="ARBA" id="ARBA00023239"/>
    </source>
</evidence>
<accession>A0A1H3TBX2</accession>
<evidence type="ECO:0000256" key="2">
    <source>
        <dbReference type="ARBA" id="ARBA00004613"/>
    </source>
</evidence>
<feature type="domain" description="Ig-like" evidence="10">
    <location>
        <begin position="449"/>
        <end position="514"/>
    </location>
</feature>
<dbReference type="SMART" id="SM00710">
    <property type="entry name" value="PbH1"/>
    <property type="match status" value="5"/>
</dbReference>
<dbReference type="GO" id="GO:0005576">
    <property type="term" value="C:extracellular region"/>
    <property type="evidence" value="ECO:0007669"/>
    <property type="project" value="UniProtKB-SubCell"/>
</dbReference>
<dbReference type="Proteomes" id="UP000198935">
    <property type="component" value="Unassembled WGS sequence"/>
</dbReference>
<dbReference type="Pfam" id="PF25850">
    <property type="entry name" value="PelX_Ig"/>
    <property type="match status" value="1"/>
</dbReference>
<dbReference type="GO" id="GO:0046872">
    <property type="term" value="F:metal ion binding"/>
    <property type="evidence" value="ECO:0007669"/>
    <property type="project" value="UniProtKB-KW"/>
</dbReference>
<evidence type="ECO:0000313" key="14">
    <source>
        <dbReference type="Proteomes" id="UP000198935"/>
    </source>
</evidence>
<dbReference type="InterPro" id="IPR058953">
    <property type="entry name" value="PelX-like_N"/>
</dbReference>
<feature type="domain" description="Pectate disaccharide-lyase-like N-terminal" evidence="11">
    <location>
        <begin position="268"/>
        <end position="361"/>
    </location>
</feature>
<dbReference type="InterPro" id="IPR006626">
    <property type="entry name" value="PbH1"/>
</dbReference>
<gene>
    <name evidence="13" type="ORF">SAMN05421736_113130</name>
</gene>
<evidence type="ECO:0000259" key="11">
    <source>
        <dbReference type="Pfam" id="PF25849"/>
    </source>
</evidence>
<evidence type="ECO:0000259" key="12">
    <source>
        <dbReference type="Pfam" id="PF25850"/>
    </source>
</evidence>
<comment type="subcellular location">
    <subcellularLocation>
        <location evidence="2">Secreted</location>
    </subcellularLocation>
</comment>
<feature type="domain" description="Pectate disaccharide-lyase-like central Ig-like" evidence="12">
    <location>
        <begin position="1010"/>
        <end position="1092"/>
    </location>
</feature>
<dbReference type="InterPro" id="IPR058863">
    <property type="entry name" value="PelX-like_Ig"/>
</dbReference>
<dbReference type="PANTHER" id="PTHR40088">
    <property type="entry name" value="PECTATE LYASE (EUROFUNG)"/>
    <property type="match status" value="1"/>
</dbReference>
<name>A0A1H3TBX2_9BACI</name>
<feature type="domain" description="Pectate disaccharide-lyase-like N-terminal" evidence="11">
    <location>
        <begin position="806"/>
        <end position="989"/>
    </location>
</feature>
<protein>
    <submittedName>
        <fullName evidence="13">Ig-like domain (Group 3)</fullName>
    </submittedName>
</protein>
<evidence type="ECO:0000256" key="4">
    <source>
        <dbReference type="ARBA" id="ARBA00022723"/>
    </source>
</evidence>
<keyword evidence="7" id="KW-0456">Lyase</keyword>
<feature type="chain" id="PRO_5011473408" evidence="9">
    <location>
        <begin position="29"/>
        <end position="1604"/>
    </location>
</feature>
<evidence type="ECO:0000256" key="9">
    <source>
        <dbReference type="SAM" id="SignalP"/>
    </source>
</evidence>
<keyword evidence="14" id="KW-1185">Reference proteome</keyword>
<feature type="signal peptide" evidence="9">
    <location>
        <begin position="1"/>
        <end position="28"/>
    </location>
</feature>
<dbReference type="Pfam" id="PF25849">
    <property type="entry name" value="PelX_N"/>
    <property type="match status" value="2"/>
</dbReference>
<feature type="domain" description="Ig-like" evidence="10">
    <location>
        <begin position="697"/>
        <end position="768"/>
    </location>
</feature>
<organism evidence="13 14">
    <name type="scientific">Evansella caseinilytica</name>
    <dbReference type="NCBI Taxonomy" id="1503961"/>
    <lineage>
        <taxon>Bacteria</taxon>
        <taxon>Bacillati</taxon>
        <taxon>Bacillota</taxon>
        <taxon>Bacilli</taxon>
        <taxon>Bacillales</taxon>
        <taxon>Bacillaceae</taxon>
        <taxon>Evansella</taxon>
    </lineage>
</organism>
<comment type="cofactor">
    <cofactor evidence="1">
        <name>Ca(2+)</name>
        <dbReference type="ChEBI" id="CHEBI:29108"/>
    </cofactor>
</comment>
<dbReference type="Gene3D" id="2.160.20.10">
    <property type="entry name" value="Single-stranded right-handed beta-helix, Pectin lyase-like"/>
    <property type="match status" value="1"/>
</dbReference>
<keyword evidence="4" id="KW-0479">Metal-binding</keyword>
<dbReference type="InterPro" id="IPR011050">
    <property type="entry name" value="Pectin_lyase_fold/virulence"/>
</dbReference>
<dbReference type="InterPro" id="IPR012334">
    <property type="entry name" value="Pectin_lyas_fold"/>
</dbReference>
<proteinExistence type="inferred from homology"/>
<comment type="similarity">
    <text evidence="8">Belongs to the polysaccharide lyase 9 family.</text>
</comment>
<evidence type="ECO:0000256" key="1">
    <source>
        <dbReference type="ARBA" id="ARBA00001913"/>
    </source>
</evidence>
<dbReference type="InterPro" id="IPR022038">
    <property type="entry name" value="Ig-like_bact"/>
</dbReference>